<keyword evidence="3" id="KW-1185">Reference proteome</keyword>
<dbReference type="InParanoid" id="L8FT34"/>
<evidence type="ECO:0000256" key="1">
    <source>
        <dbReference type="SAM" id="MobiDB-lite"/>
    </source>
</evidence>
<proteinExistence type="predicted"/>
<evidence type="ECO:0000313" key="2">
    <source>
        <dbReference type="EMBL" id="ELR04042.1"/>
    </source>
</evidence>
<accession>L8FT34</accession>
<feature type="non-terminal residue" evidence="2">
    <location>
        <position position="1"/>
    </location>
</feature>
<evidence type="ECO:0000313" key="3">
    <source>
        <dbReference type="Proteomes" id="UP000011064"/>
    </source>
</evidence>
<dbReference type="VEuPathDB" id="FungiDB:GMDG_08975"/>
<feature type="region of interest" description="Disordered" evidence="1">
    <location>
        <begin position="1"/>
        <end position="132"/>
    </location>
</feature>
<feature type="compositionally biased region" description="Pro residues" evidence="1">
    <location>
        <begin position="1"/>
        <end position="21"/>
    </location>
</feature>
<feature type="non-terminal residue" evidence="2">
    <location>
        <position position="132"/>
    </location>
</feature>
<sequence length="132" mass="14612">CRPRAPPPATSATPRPGPPRPSRTSSRRRPINSGRWSKCPSARPTASTPPPSWRWTGLKLSPPTRATPWVEETRLALPRSGPTGWARPCSTRPRRPIKPRTPASTAPARSWSRPAGWSMRPASARSNGWNRR</sequence>
<dbReference type="AlphaFoldDB" id="L8FT34"/>
<name>L8FT34_PSED2</name>
<protein>
    <submittedName>
        <fullName evidence="2">Uncharacterized protein</fullName>
    </submittedName>
</protein>
<dbReference type="HOGENOM" id="CLU_1932595_0_0_1"/>
<organism evidence="2 3">
    <name type="scientific">Pseudogymnoascus destructans (strain ATCC MYA-4855 / 20631-21)</name>
    <name type="common">Bat white-nose syndrome fungus</name>
    <name type="synonym">Geomyces destructans</name>
    <dbReference type="NCBI Taxonomy" id="658429"/>
    <lineage>
        <taxon>Eukaryota</taxon>
        <taxon>Fungi</taxon>
        <taxon>Dikarya</taxon>
        <taxon>Ascomycota</taxon>
        <taxon>Pezizomycotina</taxon>
        <taxon>Leotiomycetes</taxon>
        <taxon>Thelebolales</taxon>
        <taxon>Thelebolaceae</taxon>
        <taxon>Pseudogymnoascus</taxon>
    </lineage>
</organism>
<dbReference type="EMBL" id="GL574843">
    <property type="protein sequence ID" value="ELR04042.1"/>
    <property type="molecule type" value="Genomic_DNA"/>
</dbReference>
<reference evidence="3" key="1">
    <citation type="submission" date="2010-09" db="EMBL/GenBank/DDBJ databases">
        <title>The genome sequence of Geomyces destructans 20631-21.</title>
        <authorList>
            <consortium name="The Broad Institute Genome Sequencing Platform"/>
            <person name="Cuomo C.A."/>
            <person name="Blehert D.S."/>
            <person name="Lorch J.M."/>
            <person name="Young S.K."/>
            <person name="Zeng Q."/>
            <person name="Gargeya S."/>
            <person name="Fitzgerald M."/>
            <person name="Haas B."/>
            <person name="Abouelleil A."/>
            <person name="Alvarado L."/>
            <person name="Arachchi H.M."/>
            <person name="Berlin A."/>
            <person name="Brown A."/>
            <person name="Chapman S.B."/>
            <person name="Chen Z."/>
            <person name="Dunbar C."/>
            <person name="Freedman E."/>
            <person name="Gearin G."/>
            <person name="Gellesch M."/>
            <person name="Goldberg J."/>
            <person name="Griggs A."/>
            <person name="Gujja S."/>
            <person name="Heiman D."/>
            <person name="Howarth C."/>
            <person name="Larson L."/>
            <person name="Lui A."/>
            <person name="MacDonald P.J.P."/>
            <person name="Montmayeur A."/>
            <person name="Murphy C."/>
            <person name="Neiman D."/>
            <person name="Pearson M."/>
            <person name="Priest M."/>
            <person name="Roberts A."/>
            <person name="Saif S."/>
            <person name="Shea T."/>
            <person name="Shenoy N."/>
            <person name="Sisk P."/>
            <person name="Stolte C."/>
            <person name="Sykes S."/>
            <person name="Wortman J."/>
            <person name="Nusbaum C."/>
            <person name="Birren B."/>
        </authorList>
    </citation>
    <scope>NUCLEOTIDE SEQUENCE [LARGE SCALE GENOMIC DNA]</scope>
    <source>
        <strain evidence="3">ATCC MYA-4855 / 20631-21</strain>
    </source>
</reference>
<gene>
    <name evidence="2" type="ORF">GMDG_08975</name>
</gene>
<dbReference type="Proteomes" id="UP000011064">
    <property type="component" value="Unassembled WGS sequence"/>
</dbReference>